<dbReference type="NCBIfam" id="NF004406">
    <property type="entry name" value="PRK05758.3-2"/>
    <property type="match status" value="1"/>
</dbReference>
<dbReference type="NCBIfam" id="TIGR01145">
    <property type="entry name" value="ATP_synt_delta"/>
    <property type="match status" value="1"/>
</dbReference>
<keyword evidence="7 8" id="KW-0066">ATP synthesis</keyword>
<dbReference type="PROSITE" id="PS00389">
    <property type="entry name" value="ATPASE_DELTA"/>
    <property type="match status" value="1"/>
</dbReference>
<comment type="similarity">
    <text evidence="8">Belongs to the ATPase delta chain family.</text>
</comment>
<comment type="function">
    <text evidence="8">F(1)F(0) ATP synthase produces ATP from ADP in the presence of a proton or sodium gradient. F-type ATPases consist of two structural domains, F(1) containing the extramembraneous catalytic core and F(0) containing the membrane proton channel, linked together by a central stalk and a peripheral stalk. During catalysis, ATP synthesis in the catalytic domain of F(1) is coupled via a rotary mechanism of the central stalk subunits to proton translocation.</text>
</comment>
<keyword evidence="2 8" id="KW-0813">Transport</keyword>
<dbReference type="GO" id="GO:0045259">
    <property type="term" value="C:proton-transporting ATP synthase complex"/>
    <property type="evidence" value="ECO:0007669"/>
    <property type="project" value="UniProtKB-KW"/>
</dbReference>
<dbReference type="PANTHER" id="PTHR11910">
    <property type="entry name" value="ATP SYNTHASE DELTA CHAIN"/>
    <property type="match status" value="1"/>
</dbReference>
<evidence type="ECO:0000313" key="9">
    <source>
        <dbReference type="EMBL" id="OQW52689.1"/>
    </source>
</evidence>
<dbReference type="Pfam" id="PF00213">
    <property type="entry name" value="OSCP"/>
    <property type="match status" value="1"/>
</dbReference>
<evidence type="ECO:0000256" key="3">
    <source>
        <dbReference type="ARBA" id="ARBA00022781"/>
    </source>
</evidence>
<keyword evidence="3 8" id="KW-0375">Hydrogen ion transport</keyword>
<dbReference type="PRINTS" id="PR00125">
    <property type="entry name" value="ATPASEDELTA"/>
</dbReference>
<comment type="function">
    <text evidence="8">This protein is part of the stalk that links CF(0) to CF(1). It either transmits conformational changes from CF(0) to CF(1) or is implicated in proton conduction.</text>
</comment>
<comment type="subcellular location">
    <subcellularLocation>
        <location evidence="8">Cell membrane</location>
        <topology evidence="8">Peripheral membrane protein</topology>
    </subcellularLocation>
    <subcellularLocation>
        <location evidence="1">Membrane</location>
    </subcellularLocation>
</comment>
<evidence type="ECO:0000256" key="6">
    <source>
        <dbReference type="ARBA" id="ARBA00023196"/>
    </source>
</evidence>
<dbReference type="GO" id="GO:0005886">
    <property type="term" value="C:plasma membrane"/>
    <property type="evidence" value="ECO:0007669"/>
    <property type="project" value="UniProtKB-SubCell"/>
</dbReference>
<keyword evidence="5 8" id="KW-0472">Membrane</keyword>
<proteinExistence type="inferred from homology"/>
<dbReference type="InterPro" id="IPR000711">
    <property type="entry name" value="ATPase_OSCP/dsu"/>
</dbReference>
<dbReference type="AlphaFoldDB" id="A0A1W9HZ31"/>
<organism evidence="9 10">
    <name type="scientific">Candidatus Raskinella chloraquaticus</name>
    <dbReference type="NCBI Taxonomy" id="1951219"/>
    <lineage>
        <taxon>Bacteria</taxon>
        <taxon>Pseudomonadati</taxon>
        <taxon>Pseudomonadota</taxon>
        <taxon>Alphaproteobacteria</taxon>
        <taxon>Hyphomicrobiales</taxon>
        <taxon>Phreatobacteraceae</taxon>
        <taxon>Candidatus Raskinella</taxon>
    </lineage>
</organism>
<protein>
    <recommendedName>
        <fullName evidence="8">ATP synthase subunit delta</fullName>
    </recommendedName>
    <alternativeName>
        <fullName evidence="8">ATP synthase F(1) sector subunit delta</fullName>
    </alternativeName>
    <alternativeName>
        <fullName evidence="8">F-type ATPase subunit delta</fullName>
        <shortName evidence="8">F-ATPase subunit delta</shortName>
    </alternativeName>
</protein>
<dbReference type="Gene3D" id="1.10.520.20">
    <property type="entry name" value="N-terminal domain of the delta subunit of the F1F0-ATP synthase"/>
    <property type="match status" value="1"/>
</dbReference>
<evidence type="ECO:0000256" key="5">
    <source>
        <dbReference type="ARBA" id="ARBA00023136"/>
    </source>
</evidence>
<dbReference type="HAMAP" id="MF_01416">
    <property type="entry name" value="ATP_synth_delta_bact"/>
    <property type="match status" value="1"/>
</dbReference>
<dbReference type="STRING" id="1827387.A4S15_07685"/>
<sequence length="189" mass="20012">MDSVAGDQNPGSGVAGRYARALFELAESAQASEATLGELEIFARALHESSDLQRLVTSPLFSSEAQLAALQALLPKFGIGALAGNFLKLLARNRRLFIVESAIASFRALLAQKRGTTVADVVLAEPLNDARASALKVAISQALGKDVTLNTRIDPSLIGGLTVKVGSRMIDTSLKTKLSQLKIALKEVR</sequence>
<keyword evidence="8" id="KW-1003">Cell membrane</keyword>
<dbReference type="InterPro" id="IPR020781">
    <property type="entry name" value="ATPase_OSCP/d_CS"/>
</dbReference>
<evidence type="ECO:0000313" key="10">
    <source>
        <dbReference type="Proteomes" id="UP000192872"/>
    </source>
</evidence>
<evidence type="ECO:0000256" key="7">
    <source>
        <dbReference type="ARBA" id="ARBA00023310"/>
    </source>
</evidence>
<evidence type="ECO:0000256" key="1">
    <source>
        <dbReference type="ARBA" id="ARBA00004370"/>
    </source>
</evidence>
<evidence type="ECO:0000256" key="4">
    <source>
        <dbReference type="ARBA" id="ARBA00023065"/>
    </source>
</evidence>
<dbReference type="InterPro" id="IPR026015">
    <property type="entry name" value="ATP_synth_OSCP/delta_N_sf"/>
</dbReference>
<keyword evidence="6 8" id="KW-0139">CF(1)</keyword>
<evidence type="ECO:0000256" key="8">
    <source>
        <dbReference type="HAMAP-Rule" id="MF_01416"/>
    </source>
</evidence>
<dbReference type="Proteomes" id="UP000192872">
    <property type="component" value="Unassembled WGS sequence"/>
</dbReference>
<dbReference type="SUPFAM" id="SSF47928">
    <property type="entry name" value="N-terminal domain of the delta subunit of the F1F0-ATP synthase"/>
    <property type="match status" value="1"/>
</dbReference>
<accession>A0A1W9HZ31</accession>
<keyword evidence="4 8" id="KW-0406">Ion transport</keyword>
<dbReference type="RefSeq" id="WP_376800365.1">
    <property type="nucleotide sequence ID" value="NZ_DBNB01000037.1"/>
</dbReference>
<dbReference type="GO" id="GO:0046933">
    <property type="term" value="F:proton-transporting ATP synthase activity, rotational mechanism"/>
    <property type="evidence" value="ECO:0007669"/>
    <property type="project" value="UniProtKB-UniRule"/>
</dbReference>
<dbReference type="EMBL" id="LWDL01000012">
    <property type="protein sequence ID" value="OQW52689.1"/>
    <property type="molecule type" value="Genomic_DNA"/>
</dbReference>
<comment type="caution">
    <text evidence="9">The sequence shown here is derived from an EMBL/GenBank/DDBJ whole genome shotgun (WGS) entry which is preliminary data.</text>
</comment>
<evidence type="ECO:0000256" key="2">
    <source>
        <dbReference type="ARBA" id="ARBA00022448"/>
    </source>
</evidence>
<name>A0A1W9HZ31_9HYPH</name>
<gene>
    <name evidence="8" type="primary">atpH</name>
    <name evidence="9" type="ORF">A4S15_07685</name>
</gene>
<reference evidence="9 10" key="1">
    <citation type="journal article" date="2017" name="Water Res.">
        <title>Comammox in drinking water systems.</title>
        <authorList>
            <person name="Wang Y."/>
            <person name="Ma L."/>
            <person name="Mao Y."/>
            <person name="Jiang X."/>
            <person name="Xia Y."/>
            <person name="Yu K."/>
            <person name="Li B."/>
            <person name="Zhang T."/>
        </authorList>
    </citation>
    <scope>NUCLEOTIDE SEQUENCE [LARGE SCALE GENOMIC DNA]</scope>
    <source>
        <strain evidence="9">SG_bin8</strain>
    </source>
</reference>